<dbReference type="SUPFAM" id="SSF52833">
    <property type="entry name" value="Thioredoxin-like"/>
    <property type="match status" value="1"/>
</dbReference>
<dbReference type="InterPro" id="IPR001853">
    <property type="entry name" value="DSBA-like_thioredoxin_dom"/>
</dbReference>
<dbReference type="InterPro" id="IPR051924">
    <property type="entry name" value="GST_Kappa/NadH"/>
</dbReference>
<dbReference type="Gene3D" id="3.40.30.10">
    <property type="entry name" value="Glutaredoxin"/>
    <property type="match status" value="1"/>
</dbReference>
<keyword evidence="2" id="KW-0413">Isomerase</keyword>
<proteinExistence type="predicted"/>
<dbReference type="GO" id="GO:0004602">
    <property type="term" value="F:glutathione peroxidase activity"/>
    <property type="evidence" value="ECO:0007669"/>
    <property type="project" value="TreeGrafter"/>
</dbReference>
<accession>A0A317PKG3</accession>
<evidence type="ECO:0000259" key="1">
    <source>
        <dbReference type="Pfam" id="PF01323"/>
    </source>
</evidence>
<dbReference type="Proteomes" id="UP000246352">
    <property type="component" value="Unassembled WGS sequence"/>
</dbReference>
<dbReference type="RefSeq" id="WP_110032591.1">
    <property type="nucleotide sequence ID" value="NZ_QGTR01000003.1"/>
</dbReference>
<feature type="domain" description="DSBA-like thioredoxin" evidence="1">
    <location>
        <begin position="5"/>
        <end position="192"/>
    </location>
</feature>
<gene>
    <name evidence="2" type="ORF">DFR52_103570</name>
</gene>
<dbReference type="GO" id="GO:0016853">
    <property type="term" value="F:isomerase activity"/>
    <property type="evidence" value="ECO:0007669"/>
    <property type="project" value="UniProtKB-KW"/>
</dbReference>
<sequence>MGTEITFHYDILSPFAHVALARLDELPAGCVIVPRPVLLGALLSHWGQRGPAEIAPKRLHTYRIAAFLGERHGLAMRFPPRHPFNPLAGLRILAGANGGAGADLAMVRRAFDFVFRQGRAPDNALDLEAFAAAVGAPAELAGDDAAKAALRRSTEEAISLGVFGVPSFVVDTASGPELFWGVDAFDMLKAFLADREMFSREPFAHLGGIEVGVERK</sequence>
<keyword evidence="3" id="KW-1185">Reference proteome</keyword>
<dbReference type="GO" id="GO:0006749">
    <property type="term" value="P:glutathione metabolic process"/>
    <property type="evidence" value="ECO:0007669"/>
    <property type="project" value="TreeGrafter"/>
</dbReference>
<comment type="caution">
    <text evidence="2">The sequence shown here is derived from an EMBL/GenBank/DDBJ whole genome shotgun (WGS) entry which is preliminary data.</text>
</comment>
<evidence type="ECO:0000313" key="2">
    <source>
        <dbReference type="EMBL" id="PWW00366.1"/>
    </source>
</evidence>
<organism evidence="2 3">
    <name type="scientific">Hoeflea marina</name>
    <dbReference type="NCBI Taxonomy" id="274592"/>
    <lineage>
        <taxon>Bacteria</taxon>
        <taxon>Pseudomonadati</taxon>
        <taxon>Pseudomonadota</taxon>
        <taxon>Alphaproteobacteria</taxon>
        <taxon>Hyphomicrobiales</taxon>
        <taxon>Rhizobiaceae</taxon>
        <taxon>Hoeflea</taxon>
    </lineage>
</organism>
<dbReference type="AlphaFoldDB" id="A0A317PKG3"/>
<dbReference type="Pfam" id="PF01323">
    <property type="entry name" value="DSBA"/>
    <property type="match status" value="1"/>
</dbReference>
<name>A0A317PKG3_9HYPH</name>
<dbReference type="PANTHER" id="PTHR42943:SF2">
    <property type="entry name" value="GLUTATHIONE S-TRANSFERASE KAPPA 1"/>
    <property type="match status" value="1"/>
</dbReference>
<reference evidence="2 3" key="1">
    <citation type="submission" date="2018-05" db="EMBL/GenBank/DDBJ databases">
        <title>Genomic Encyclopedia of Type Strains, Phase IV (KMG-IV): sequencing the most valuable type-strain genomes for metagenomic binning, comparative biology and taxonomic classification.</title>
        <authorList>
            <person name="Goeker M."/>
        </authorList>
    </citation>
    <scope>NUCLEOTIDE SEQUENCE [LARGE SCALE GENOMIC DNA]</scope>
    <source>
        <strain evidence="2 3">DSM 16791</strain>
    </source>
</reference>
<protein>
    <submittedName>
        <fullName evidence="2">2-hydroxychromene-2-carboxylate isomerase</fullName>
    </submittedName>
</protein>
<dbReference type="PANTHER" id="PTHR42943">
    <property type="entry name" value="GLUTATHIONE S-TRANSFERASE KAPPA"/>
    <property type="match status" value="1"/>
</dbReference>
<dbReference type="EMBL" id="QGTR01000003">
    <property type="protein sequence ID" value="PWW00366.1"/>
    <property type="molecule type" value="Genomic_DNA"/>
</dbReference>
<evidence type="ECO:0000313" key="3">
    <source>
        <dbReference type="Proteomes" id="UP000246352"/>
    </source>
</evidence>
<dbReference type="GO" id="GO:0004364">
    <property type="term" value="F:glutathione transferase activity"/>
    <property type="evidence" value="ECO:0007669"/>
    <property type="project" value="TreeGrafter"/>
</dbReference>
<dbReference type="OrthoDB" id="5244108at2"/>
<dbReference type="InterPro" id="IPR036249">
    <property type="entry name" value="Thioredoxin-like_sf"/>
</dbReference>